<dbReference type="EMBL" id="CP001819">
    <property type="protein sequence ID" value="ACZ23150.1"/>
    <property type="molecule type" value="Genomic_DNA"/>
</dbReference>
<dbReference type="KEGG" id="ske:Sked_32540"/>
<keyword evidence="3" id="KW-1185">Reference proteome</keyword>
<accession>D1BDS9</accession>
<evidence type="ECO:0000313" key="2">
    <source>
        <dbReference type="EMBL" id="ACZ23150.1"/>
    </source>
</evidence>
<evidence type="ECO:0000256" key="1">
    <source>
        <dbReference type="SAM" id="MobiDB-lite"/>
    </source>
</evidence>
<dbReference type="STRING" id="446469.Sked_32540"/>
<gene>
    <name evidence="2" type="ordered locus">Sked_32540</name>
</gene>
<organism evidence="2 3">
    <name type="scientific">Sanguibacter keddieii (strain ATCC 51767 / DSM 10542 / NCFB 3025 / ST-74)</name>
    <dbReference type="NCBI Taxonomy" id="446469"/>
    <lineage>
        <taxon>Bacteria</taxon>
        <taxon>Bacillati</taxon>
        <taxon>Actinomycetota</taxon>
        <taxon>Actinomycetes</taxon>
        <taxon>Micrococcales</taxon>
        <taxon>Sanguibacteraceae</taxon>
        <taxon>Sanguibacter</taxon>
    </lineage>
</organism>
<reference evidence="2 3" key="1">
    <citation type="journal article" date="2009" name="Stand. Genomic Sci.">
        <title>Complete genome sequence of Sanguibacter keddieii type strain (ST-74).</title>
        <authorList>
            <person name="Ivanova N."/>
            <person name="Sikorski J."/>
            <person name="Sims D."/>
            <person name="Brettin T."/>
            <person name="Detter J.C."/>
            <person name="Han C."/>
            <person name="Lapidus A."/>
            <person name="Copeland A."/>
            <person name="Glavina Del Rio T."/>
            <person name="Nolan M."/>
            <person name="Chen F."/>
            <person name="Lucas S."/>
            <person name="Tice H."/>
            <person name="Cheng J.F."/>
            <person name="Bruce D."/>
            <person name="Goodwin L."/>
            <person name="Pitluck S."/>
            <person name="Pati A."/>
            <person name="Mavromatis K."/>
            <person name="Chen A."/>
            <person name="Palaniappan K."/>
            <person name="D'haeseleer P."/>
            <person name="Chain P."/>
            <person name="Bristow J."/>
            <person name="Eisen J.A."/>
            <person name="Markowitz V."/>
            <person name="Hugenholtz P."/>
            <person name="Goker M."/>
            <person name="Pukall R."/>
            <person name="Klenk H.P."/>
            <person name="Kyrpides N.C."/>
        </authorList>
    </citation>
    <scope>NUCLEOTIDE SEQUENCE [LARGE SCALE GENOMIC DNA]</scope>
    <source>
        <strain evidence="3">ATCC 51767 / DSM 10542 / NCFB 3025 / ST-74</strain>
    </source>
</reference>
<evidence type="ECO:0000313" key="3">
    <source>
        <dbReference type="Proteomes" id="UP000000322"/>
    </source>
</evidence>
<dbReference type="Proteomes" id="UP000000322">
    <property type="component" value="Chromosome"/>
</dbReference>
<feature type="compositionally biased region" description="Pro residues" evidence="1">
    <location>
        <begin position="15"/>
        <end position="25"/>
    </location>
</feature>
<name>D1BDS9_SANKS</name>
<dbReference type="HOGENOM" id="CLU_1863761_0_0_11"/>
<sequence length="137" mass="14295">MPHPPDPTTPTTDAGPPPTPPPPLATPSRGSPETTPSMPRAPRGEAEGDLVTSWLRTTVPTLWGATVSAALAAVAPHLPADLAQPLEALLSSDSTTLVVVVGAVGAWHATWRLLEQRAPRWLVRLALGSPRTPSYAP</sequence>
<feature type="compositionally biased region" description="Polar residues" evidence="1">
    <location>
        <begin position="28"/>
        <end position="37"/>
    </location>
</feature>
<proteinExistence type="predicted"/>
<dbReference type="AlphaFoldDB" id="D1BDS9"/>
<feature type="region of interest" description="Disordered" evidence="1">
    <location>
        <begin position="1"/>
        <end position="49"/>
    </location>
</feature>
<protein>
    <submittedName>
        <fullName evidence="2">Uncharacterized protein</fullName>
    </submittedName>
</protein>